<comment type="caution">
    <text evidence="3">The sequence shown here is derived from an EMBL/GenBank/DDBJ whole genome shotgun (WGS) entry which is preliminary data.</text>
</comment>
<reference evidence="3 4" key="1">
    <citation type="journal article" date="2019" name="Commun. Biol.">
        <title>The bagworm genome reveals a unique fibroin gene that provides high tensile strength.</title>
        <authorList>
            <person name="Kono N."/>
            <person name="Nakamura H."/>
            <person name="Ohtoshi R."/>
            <person name="Tomita M."/>
            <person name="Numata K."/>
            <person name="Arakawa K."/>
        </authorList>
    </citation>
    <scope>NUCLEOTIDE SEQUENCE [LARGE SCALE GENOMIC DNA]</scope>
</reference>
<dbReference type="AlphaFoldDB" id="A0A4C1VZW5"/>
<evidence type="ECO:0000313" key="3">
    <source>
        <dbReference type="EMBL" id="GBP43454.1"/>
    </source>
</evidence>
<feature type="domain" description="BCL-11A-like CCHC zinc finger" evidence="2">
    <location>
        <begin position="204"/>
        <end position="231"/>
    </location>
</feature>
<accession>A0A4C1VZW5</accession>
<evidence type="ECO:0000256" key="1">
    <source>
        <dbReference type="SAM" id="MobiDB-lite"/>
    </source>
</evidence>
<proteinExistence type="predicted"/>
<sequence>MLVDMMDILNTACGIRDPNWEQEFISTWTKLRAESWSPLYQQCTNIPREVSHGTFSSDDSGVAIGNSATEKFKLARYDRTGIRTPALFVFFTERSPHLELYRPNDEVLMLDIITVNFILKAKSFVTSVKPVFWFACRSWSRSRAGPLTIPTLVLSQSRRWSSQDPDIGLALDLGAGSVLDSDLVPALKTDADSAAEGEAGGGDTLTCGACRRAFALADIVRFIQHKVSACDKDLAYHTHCYSAGPNSDPEDGPRPGQVSSGGTGARRPSLLTARRAPSSRVHTPPLASPSIAAPDLLEDGGASSTPKRLLDDAEGGMSTPKRRASTSPMPSSSPDEDIKPKIKQEQIDTSGSSEDQKKSRTEVVDAESNTMHSGKIASSVSDGDSIGARYDTGLSFVAARPAPPALHNNNARPVEKRLRHRESIHLDLL</sequence>
<evidence type="ECO:0000313" key="4">
    <source>
        <dbReference type="Proteomes" id="UP000299102"/>
    </source>
</evidence>
<feature type="compositionally biased region" description="Basic and acidic residues" evidence="1">
    <location>
        <begin position="354"/>
        <end position="363"/>
    </location>
</feature>
<feature type="compositionally biased region" description="Basic and acidic residues" evidence="1">
    <location>
        <begin position="336"/>
        <end position="346"/>
    </location>
</feature>
<dbReference type="STRING" id="151549.A0A4C1VZW5"/>
<organism evidence="3 4">
    <name type="scientific">Eumeta variegata</name>
    <name type="common">Bagworm moth</name>
    <name type="synonym">Eumeta japonica</name>
    <dbReference type="NCBI Taxonomy" id="151549"/>
    <lineage>
        <taxon>Eukaryota</taxon>
        <taxon>Metazoa</taxon>
        <taxon>Ecdysozoa</taxon>
        <taxon>Arthropoda</taxon>
        <taxon>Hexapoda</taxon>
        <taxon>Insecta</taxon>
        <taxon>Pterygota</taxon>
        <taxon>Neoptera</taxon>
        <taxon>Endopterygota</taxon>
        <taxon>Lepidoptera</taxon>
        <taxon>Glossata</taxon>
        <taxon>Ditrysia</taxon>
        <taxon>Tineoidea</taxon>
        <taxon>Psychidae</taxon>
        <taxon>Oiketicinae</taxon>
        <taxon>Eumeta</taxon>
    </lineage>
</organism>
<name>A0A4C1VZW5_EUMVA</name>
<dbReference type="InterPro" id="IPR057448">
    <property type="entry name" value="BCL-11A_Znf_CCHC"/>
</dbReference>
<feature type="region of interest" description="Disordered" evidence="1">
    <location>
        <begin position="243"/>
        <end position="384"/>
    </location>
</feature>
<gene>
    <name evidence="3" type="ORF">EVAR_16028_1</name>
</gene>
<dbReference type="Proteomes" id="UP000299102">
    <property type="component" value="Unassembled WGS sequence"/>
</dbReference>
<dbReference type="OrthoDB" id="10046198at2759"/>
<evidence type="ECO:0000259" key="2">
    <source>
        <dbReference type="Pfam" id="PF25491"/>
    </source>
</evidence>
<dbReference type="EMBL" id="BGZK01000436">
    <property type="protein sequence ID" value="GBP43454.1"/>
    <property type="molecule type" value="Genomic_DNA"/>
</dbReference>
<protein>
    <recommendedName>
        <fullName evidence="2">BCL-11A-like CCHC zinc finger domain-containing protein</fullName>
    </recommendedName>
</protein>
<feature type="compositionally biased region" description="Polar residues" evidence="1">
    <location>
        <begin position="367"/>
        <end position="382"/>
    </location>
</feature>
<dbReference type="Pfam" id="PF25491">
    <property type="entry name" value="CCHC_BCL-11A"/>
    <property type="match status" value="1"/>
</dbReference>
<keyword evidence="4" id="KW-1185">Reference proteome</keyword>